<feature type="compositionally biased region" description="Basic and acidic residues" evidence="12">
    <location>
        <begin position="7"/>
        <end position="16"/>
    </location>
</feature>
<protein>
    <recommendedName>
        <fullName evidence="11">Phosphate transporter</fullName>
    </recommendedName>
</protein>
<dbReference type="InterPro" id="IPR048550">
    <property type="entry name" value="KRR1-like_KH1_euk"/>
</dbReference>
<evidence type="ECO:0000256" key="11">
    <source>
        <dbReference type="RuleBase" id="RU363058"/>
    </source>
</evidence>
<comment type="function">
    <text evidence="11">Sodium-phosphate symporter.</text>
</comment>
<dbReference type="GO" id="GO:0042254">
    <property type="term" value="P:ribosome biogenesis"/>
    <property type="evidence" value="ECO:0007669"/>
    <property type="project" value="UniProtKB-ARBA"/>
</dbReference>
<keyword evidence="9 11" id="KW-0472">Membrane</keyword>
<evidence type="ECO:0000256" key="5">
    <source>
        <dbReference type="ARBA" id="ARBA00022592"/>
    </source>
</evidence>
<evidence type="ECO:0000256" key="1">
    <source>
        <dbReference type="ARBA" id="ARBA00004141"/>
    </source>
</evidence>
<feature type="transmembrane region" description="Helical" evidence="11">
    <location>
        <begin position="392"/>
        <end position="411"/>
    </location>
</feature>
<dbReference type="GO" id="GO:0005315">
    <property type="term" value="F:phosphate transmembrane transporter activity"/>
    <property type="evidence" value="ECO:0007669"/>
    <property type="project" value="InterPro"/>
</dbReference>
<dbReference type="GO" id="GO:0003723">
    <property type="term" value="F:RNA binding"/>
    <property type="evidence" value="ECO:0007669"/>
    <property type="project" value="UniProtKB-KW"/>
</dbReference>
<evidence type="ECO:0000256" key="10">
    <source>
        <dbReference type="ARBA" id="ARBA00023242"/>
    </source>
</evidence>
<keyword evidence="7" id="KW-0694">RNA-binding</keyword>
<dbReference type="CDD" id="cd22394">
    <property type="entry name" value="KH-I_KRR1_rpt2"/>
    <property type="match status" value="1"/>
</dbReference>
<dbReference type="Pfam" id="PF01384">
    <property type="entry name" value="PHO4"/>
    <property type="match status" value="1"/>
</dbReference>
<dbReference type="Proteomes" id="UP000887561">
    <property type="component" value="Unplaced"/>
</dbReference>
<evidence type="ECO:0000259" key="13">
    <source>
        <dbReference type="Pfam" id="PF17903"/>
    </source>
</evidence>
<dbReference type="GO" id="GO:0035435">
    <property type="term" value="P:phosphate ion transmembrane transport"/>
    <property type="evidence" value="ECO:0007669"/>
    <property type="project" value="TreeGrafter"/>
</dbReference>
<keyword evidence="15" id="KW-1185">Reference proteome</keyword>
<dbReference type="FunFam" id="3.30.1370.10:FF:000014">
    <property type="entry name" value="KRR1 small subunit processome component"/>
    <property type="match status" value="1"/>
</dbReference>
<evidence type="ECO:0000256" key="8">
    <source>
        <dbReference type="ARBA" id="ARBA00022989"/>
    </source>
</evidence>
<dbReference type="PANTHER" id="PTHR11101:SF67">
    <property type="entry name" value="PHOSPHATE TRANSPORTER"/>
    <property type="match status" value="1"/>
</dbReference>
<evidence type="ECO:0000256" key="6">
    <source>
        <dbReference type="ARBA" id="ARBA00022692"/>
    </source>
</evidence>
<dbReference type="GO" id="GO:0016020">
    <property type="term" value="C:membrane"/>
    <property type="evidence" value="ECO:0007669"/>
    <property type="project" value="UniProtKB-SubCell"/>
</dbReference>
<evidence type="ECO:0000313" key="16">
    <source>
        <dbReference type="WBParaSite" id="scaffold15302_cov202.g17832"/>
    </source>
</evidence>
<organism evidence="15 16">
    <name type="scientific">Meloidogyne javanica</name>
    <name type="common">Root-knot nematode worm</name>
    <dbReference type="NCBI Taxonomy" id="6303"/>
    <lineage>
        <taxon>Eukaryota</taxon>
        <taxon>Metazoa</taxon>
        <taxon>Ecdysozoa</taxon>
        <taxon>Nematoda</taxon>
        <taxon>Chromadorea</taxon>
        <taxon>Rhabditida</taxon>
        <taxon>Tylenchina</taxon>
        <taxon>Tylenchomorpha</taxon>
        <taxon>Tylenchoidea</taxon>
        <taxon>Meloidogynidae</taxon>
        <taxon>Meloidogyninae</taxon>
        <taxon>Meloidogyne</taxon>
        <taxon>Meloidogyne incognita group</taxon>
    </lineage>
</organism>
<accession>A0A915LS49</accession>
<feature type="region of interest" description="Disordered" evidence="12">
    <location>
        <begin position="1"/>
        <end position="37"/>
    </location>
</feature>
<dbReference type="InterPro" id="IPR036612">
    <property type="entry name" value="KH_dom_type_1_sf"/>
</dbReference>
<keyword evidence="6 11" id="KW-0812">Transmembrane</keyword>
<feature type="transmembrane region" description="Helical" evidence="11">
    <location>
        <begin position="296"/>
        <end position="316"/>
    </location>
</feature>
<feature type="transmembrane region" description="Helical" evidence="11">
    <location>
        <begin position="257"/>
        <end position="276"/>
    </location>
</feature>
<comment type="subcellular location">
    <subcellularLocation>
        <location evidence="1 11">Membrane</location>
        <topology evidence="1 11">Multi-pass membrane protein</topology>
    </subcellularLocation>
    <subcellularLocation>
        <location evidence="2">Nucleus</location>
        <location evidence="2">Nucleolus</location>
    </subcellularLocation>
</comment>
<dbReference type="InterPro" id="IPR001204">
    <property type="entry name" value="Phos_transporter"/>
</dbReference>
<evidence type="ECO:0000256" key="7">
    <source>
        <dbReference type="ARBA" id="ARBA00022884"/>
    </source>
</evidence>
<dbReference type="Pfam" id="PF17903">
    <property type="entry name" value="KH_KRR1_1st"/>
    <property type="match status" value="1"/>
</dbReference>
<dbReference type="Gene3D" id="3.30.1370.10">
    <property type="entry name" value="K Homology domain, type 1"/>
    <property type="match status" value="2"/>
</dbReference>
<evidence type="ECO:0000256" key="4">
    <source>
        <dbReference type="ARBA" id="ARBA00022448"/>
    </source>
</evidence>
<feature type="transmembrane region" description="Helical" evidence="11">
    <location>
        <begin position="423"/>
        <end position="445"/>
    </location>
</feature>
<evidence type="ECO:0000313" key="15">
    <source>
        <dbReference type="Proteomes" id="UP000887561"/>
    </source>
</evidence>
<feature type="domain" description="KRR1 small subunit processome component first KH" evidence="13">
    <location>
        <begin position="59"/>
        <end position="139"/>
    </location>
</feature>
<dbReference type="InterPro" id="IPR048549">
    <property type="entry name" value="KRR1-like_KH2_euk"/>
</dbReference>
<dbReference type="GO" id="GO:0005730">
    <property type="term" value="C:nucleolus"/>
    <property type="evidence" value="ECO:0007669"/>
    <property type="project" value="UniProtKB-SubCell"/>
</dbReference>
<keyword evidence="4 11" id="KW-0813">Transport</keyword>
<evidence type="ECO:0000256" key="2">
    <source>
        <dbReference type="ARBA" id="ARBA00004604"/>
    </source>
</evidence>
<dbReference type="WBParaSite" id="scaffold15302_cov202.g17832">
    <property type="protein sequence ID" value="scaffold15302_cov202.g17832"/>
    <property type="gene ID" value="scaffold15302_cov202.g17832"/>
</dbReference>
<name>A0A915LS49_MELJA</name>
<dbReference type="CDD" id="cd22393">
    <property type="entry name" value="KH-I_KRR1_rpt1"/>
    <property type="match status" value="1"/>
</dbReference>
<proteinExistence type="inferred from homology"/>
<keyword evidence="8 11" id="KW-1133">Transmembrane helix</keyword>
<feature type="domain" description="KRR1 small subunit processome component second KH" evidence="14">
    <location>
        <begin position="141"/>
        <end position="204"/>
    </location>
</feature>
<keyword evidence="5 11" id="KW-0592">Phosphate transport</keyword>
<evidence type="ECO:0000256" key="9">
    <source>
        <dbReference type="ARBA" id="ARBA00023136"/>
    </source>
</evidence>
<dbReference type="InterPro" id="IPR048548">
    <property type="entry name" value="KRR1-like_KH2"/>
</dbReference>
<comment type="similarity">
    <text evidence="3 11">Belongs to the inorganic phosphate transporter (PiT) (TC 2.A.20) family.</text>
</comment>
<dbReference type="InterPro" id="IPR041174">
    <property type="entry name" value="KRR1-like_KH1"/>
</dbReference>
<feature type="transmembrane region" description="Helical" evidence="11">
    <location>
        <begin position="207"/>
        <end position="227"/>
    </location>
</feature>
<dbReference type="SUPFAM" id="SSF54791">
    <property type="entry name" value="Eukaryotic type KH-domain (KH-domain type I)"/>
    <property type="match status" value="1"/>
</dbReference>
<evidence type="ECO:0000256" key="12">
    <source>
        <dbReference type="SAM" id="MobiDB-lite"/>
    </source>
</evidence>
<dbReference type="PANTHER" id="PTHR11101">
    <property type="entry name" value="PHOSPHATE TRANSPORTER"/>
    <property type="match status" value="1"/>
</dbReference>
<feature type="transmembrane region" description="Helical" evidence="11">
    <location>
        <begin position="354"/>
        <end position="380"/>
    </location>
</feature>
<reference evidence="16" key="1">
    <citation type="submission" date="2022-11" db="UniProtKB">
        <authorList>
            <consortium name="WormBaseParasite"/>
        </authorList>
    </citation>
    <scope>IDENTIFICATION</scope>
</reference>
<sequence>MPKKNKFQQDKIKTEEKDEDEKKDEQKKSLKLPPGKDEKWWDISTFGPEDNPHGLVCESSFATLFPRYREKYIREVWPLVSKLLSEHQLKGDLDLLEGTMIVKTTRKTWDPFVLYKARDLIKLLARSVPFEQARRVLEDQIFCDIIKISSMVQNRERFVKRRARLVGQNGATLKAIELLTECYVQIQGGTVSTIGTHFGLKQVRMPLFGHYLLGLFLLLSLDLEWGLMTLSRLVFYFAVSNAFGTSVGSKVLTLKQAYILASIFETLGAIFVGYNVTDTMRKSVVVLSEYEDNPKALLFGQIAILGGCSGWLMIATFAELPVSTTHSVVGATIGFSFMMKGISSIQWWEVGKIVLSWFTSPLISGLISSILYLVVDISVLRKEEPLEAGLRVLPIFYFFCIAFNTFTISYQGSKILGLESIPLWLALVISLLTAILAALVVHFVLKPRLRKHTIAVVRDVVQRNGSILSHPQLPIINKRLEFDGKIRTHLDGSFVIETTHSLPGNNYIAIPLENDKRNGKQICRSISELPEKYQRNGFNENNKLRKNRNRGISEAESVLSVTNYVPQKLELSPRGFLNWLLPAHDRKEDAKTLQLFSSIQVFTACFAGFAHGSNDVSSINFNYEILDPIQK</sequence>
<keyword evidence="10" id="KW-0539">Nucleus</keyword>
<feature type="compositionally biased region" description="Basic and acidic residues" evidence="12">
    <location>
        <begin position="23"/>
        <end position="37"/>
    </location>
</feature>
<evidence type="ECO:0000256" key="3">
    <source>
        <dbReference type="ARBA" id="ARBA00009916"/>
    </source>
</evidence>
<dbReference type="AlphaFoldDB" id="A0A915LS49"/>
<evidence type="ECO:0000259" key="14">
    <source>
        <dbReference type="Pfam" id="PF21800"/>
    </source>
</evidence>
<dbReference type="Pfam" id="PF21800">
    <property type="entry name" value="KH_KRR1_2nd"/>
    <property type="match status" value="1"/>
</dbReference>